<dbReference type="GeneID" id="39853543"/>
<sequence length="311" mass="32672">MTVRAATVDLPERRGGWTTDMDRRLATLESPVRSVLEPYADSLPAADRITLAPDAHYPFHPSTGIVTDPAVVGSAAAVLQAQTGADITVAGATDDNIAFDRAASYLGYPSVLERFGVELVDLADEPRRDRVVSVADQQLSVSVPERLLESTVIAVPTLRPTRDGSVAGGMRTLGRLVTSVADADQTAVGATRAIEPAFTLLDATTAYGGDPIAADTLFAGPTPQIDALAASLFGRSPETDPVCRQTAGDDDSSITVESVTGDPADLTSLRRRLSDGELPPPDDTHPAVSTAYRLYAAVAGDAVPPQLEQRR</sequence>
<name>A0A4D6HSF6_9EURY</name>
<dbReference type="RefSeq" id="WP_136351001.1">
    <property type="nucleotide sequence ID" value="NZ_CP031307.1"/>
</dbReference>
<evidence type="ECO:0000313" key="3">
    <source>
        <dbReference type="EMBL" id="QCC56803.1"/>
    </source>
</evidence>
<feature type="region of interest" description="Disordered" evidence="1">
    <location>
        <begin position="238"/>
        <end position="259"/>
    </location>
</feature>
<dbReference type="KEGG" id="nbg:DV706_19890"/>
<dbReference type="InterPro" id="IPR007160">
    <property type="entry name" value="DUF362"/>
</dbReference>
<organism evidence="3 4">
    <name type="scientific">Natronorubrum bangense</name>
    <dbReference type="NCBI Taxonomy" id="61858"/>
    <lineage>
        <taxon>Archaea</taxon>
        <taxon>Methanobacteriati</taxon>
        <taxon>Methanobacteriota</taxon>
        <taxon>Stenosarchaea group</taxon>
        <taxon>Halobacteria</taxon>
        <taxon>Halobacteriales</taxon>
        <taxon>Natrialbaceae</taxon>
        <taxon>Natronorubrum</taxon>
    </lineage>
</organism>
<dbReference type="Proteomes" id="UP000296822">
    <property type="component" value="Plasmid unnamed2"/>
</dbReference>
<dbReference type="Pfam" id="PF04015">
    <property type="entry name" value="DUF362"/>
    <property type="match status" value="1"/>
</dbReference>
<evidence type="ECO:0000259" key="2">
    <source>
        <dbReference type="Pfam" id="PF04015"/>
    </source>
</evidence>
<geneLocation type="plasmid" evidence="3">
    <name>unnamed2</name>
</geneLocation>
<dbReference type="EMBL" id="CP031307">
    <property type="protein sequence ID" value="QCC56803.1"/>
    <property type="molecule type" value="Genomic_DNA"/>
</dbReference>
<proteinExistence type="predicted"/>
<reference evidence="3 4" key="1">
    <citation type="journal article" date="2019" name="Nat. Commun.">
        <title>A new type of DNA phosphorothioation-based antiviral system in archaea.</title>
        <authorList>
            <person name="Xiong L."/>
            <person name="Liu S."/>
            <person name="Chen S."/>
            <person name="Xiao Y."/>
            <person name="Zhu B."/>
            <person name="Gao Y."/>
            <person name="Zhang Y."/>
            <person name="Chen B."/>
            <person name="Luo J."/>
            <person name="Deng Z."/>
            <person name="Chen X."/>
            <person name="Wang L."/>
            <person name="Chen S."/>
        </authorList>
    </citation>
    <scope>NUCLEOTIDE SEQUENCE [LARGE SCALE GENOMIC DNA]</scope>
    <source>
        <strain evidence="3 4">JCM 10635</strain>
        <plasmid evidence="3 4">unnamed2</plasmid>
    </source>
</reference>
<accession>A0A4D6HSF6</accession>
<feature type="domain" description="DUF362" evidence="2">
    <location>
        <begin position="53"/>
        <end position="212"/>
    </location>
</feature>
<dbReference type="AlphaFoldDB" id="A0A4D6HSF6"/>
<evidence type="ECO:0000313" key="4">
    <source>
        <dbReference type="Proteomes" id="UP000296822"/>
    </source>
</evidence>
<protein>
    <submittedName>
        <fullName evidence="3">DUF362 domain-containing protein</fullName>
    </submittedName>
</protein>
<evidence type="ECO:0000256" key="1">
    <source>
        <dbReference type="SAM" id="MobiDB-lite"/>
    </source>
</evidence>
<keyword evidence="3" id="KW-0614">Plasmid</keyword>
<gene>
    <name evidence="3" type="ORF">DV706_19890</name>
</gene>